<proteinExistence type="predicted"/>
<feature type="region of interest" description="Disordered" evidence="1">
    <location>
        <begin position="1"/>
        <end position="90"/>
    </location>
</feature>
<feature type="region of interest" description="Disordered" evidence="1">
    <location>
        <begin position="314"/>
        <end position="347"/>
    </location>
</feature>
<organism evidence="2 3">
    <name type="scientific">Teratosphaeria nubilosa</name>
    <dbReference type="NCBI Taxonomy" id="161662"/>
    <lineage>
        <taxon>Eukaryota</taxon>
        <taxon>Fungi</taxon>
        <taxon>Dikarya</taxon>
        <taxon>Ascomycota</taxon>
        <taxon>Pezizomycotina</taxon>
        <taxon>Dothideomycetes</taxon>
        <taxon>Dothideomycetidae</taxon>
        <taxon>Mycosphaerellales</taxon>
        <taxon>Teratosphaeriaceae</taxon>
        <taxon>Teratosphaeria</taxon>
    </lineage>
</organism>
<feature type="compositionally biased region" description="Polar residues" evidence="1">
    <location>
        <begin position="10"/>
        <end position="29"/>
    </location>
</feature>
<evidence type="ECO:0000256" key="1">
    <source>
        <dbReference type="SAM" id="MobiDB-lite"/>
    </source>
</evidence>
<dbReference type="Gene3D" id="6.10.280.230">
    <property type="match status" value="1"/>
</dbReference>
<dbReference type="OrthoDB" id="5407351at2759"/>
<dbReference type="EMBL" id="ML995818">
    <property type="protein sequence ID" value="KAF2771765.1"/>
    <property type="molecule type" value="Genomic_DNA"/>
</dbReference>
<dbReference type="AlphaFoldDB" id="A0A6G1LFX2"/>
<gene>
    <name evidence="2" type="ORF">EJ03DRAFT_325406</name>
</gene>
<protein>
    <recommendedName>
        <fullName evidence="4">Peroxin 20</fullName>
    </recommendedName>
</protein>
<dbReference type="Proteomes" id="UP000799436">
    <property type="component" value="Unassembled WGS sequence"/>
</dbReference>
<evidence type="ECO:0000313" key="3">
    <source>
        <dbReference type="Proteomes" id="UP000799436"/>
    </source>
</evidence>
<evidence type="ECO:0000313" key="2">
    <source>
        <dbReference type="EMBL" id="KAF2771765.1"/>
    </source>
</evidence>
<feature type="compositionally biased region" description="Low complexity" evidence="1">
    <location>
        <begin position="315"/>
        <end position="330"/>
    </location>
</feature>
<accession>A0A6G1LFX2</accession>
<feature type="compositionally biased region" description="Polar residues" evidence="1">
    <location>
        <begin position="78"/>
        <end position="90"/>
    </location>
</feature>
<feature type="region of interest" description="Disordered" evidence="1">
    <location>
        <begin position="446"/>
        <end position="474"/>
    </location>
</feature>
<reference evidence="2" key="1">
    <citation type="journal article" date="2020" name="Stud. Mycol.">
        <title>101 Dothideomycetes genomes: a test case for predicting lifestyles and emergence of pathogens.</title>
        <authorList>
            <person name="Haridas S."/>
            <person name="Albert R."/>
            <person name="Binder M."/>
            <person name="Bloem J."/>
            <person name="Labutti K."/>
            <person name="Salamov A."/>
            <person name="Andreopoulos B."/>
            <person name="Baker S."/>
            <person name="Barry K."/>
            <person name="Bills G."/>
            <person name="Bluhm B."/>
            <person name="Cannon C."/>
            <person name="Castanera R."/>
            <person name="Culley D."/>
            <person name="Daum C."/>
            <person name="Ezra D."/>
            <person name="Gonzalez J."/>
            <person name="Henrissat B."/>
            <person name="Kuo A."/>
            <person name="Liang C."/>
            <person name="Lipzen A."/>
            <person name="Lutzoni F."/>
            <person name="Magnuson J."/>
            <person name="Mondo S."/>
            <person name="Nolan M."/>
            <person name="Ohm R."/>
            <person name="Pangilinan J."/>
            <person name="Park H.-J."/>
            <person name="Ramirez L."/>
            <person name="Alfaro M."/>
            <person name="Sun H."/>
            <person name="Tritt A."/>
            <person name="Yoshinaga Y."/>
            <person name="Zwiers L.-H."/>
            <person name="Turgeon B."/>
            <person name="Goodwin S."/>
            <person name="Spatafora J."/>
            <person name="Crous P."/>
            <person name="Grigoriev I."/>
        </authorList>
    </citation>
    <scope>NUCLEOTIDE SEQUENCE</scope>
    <source>
        <strain evidence="2">CBS 116005</strain>
    </source>
</reference>
<sequence>MSDALCGPSNPLQQFSKQSSLDRTIQQDRLASRPSPAQGFRSHDPNAGLLDPEFEAFQDGLPTQDLQHFQPFPQPQQTSFAGPSQQQPSWATDFQRMQISPSPIRQQQQGNSTWAQGFRENLAQQAPRAPQTSSPTPLAFQQQARYGYQPRFQSQFAHQQPSFQPIVQSAKGKEPVLGEFDDAAFEAAFDQARNDMMVDEEVSAKTSQQEAEQHAHDVVDSMLAEDRQLGPDLEQTLMQDVIAVGAQEEQSQEQLKQQEDDALAATAQELLQKVQNNQTDKFKNSQFLGLMRKLADREVKVEGDKMVETETVGQAPPTTLEPSLTTSSATRTPLFDNTEQRPSPLASAITAPQAVDSRPLDYGHTHIPYEQQDHDSGRTMLQQPHDGQEVVDLLDEPTYDVGNDIGTSLADSSLPQGAPFYGDLRPADGAVGTGTEDVMDFFQRAPGHETRGDLGEMLYGHDGTLEGSRMRRNA</sequence>
<feature type="compositionally biased region" description="Low complexity" evidence="1">
    <location>
        <begin position="67"/>
        <end position="77"/>
    </location>
</feature>
<evidence type="ECO:0008006" key="4">
    <source>
        <dbReference type="Google" id="ProtNLM"/>
    </source>
</evidence>
<keyword evidence="3" id="KW-1185">Reference proteome</keyword>
<name>A0A6G1LFX2_9PEZI</name>